<dbReference type="Gene3D" id="3.40.50.720">
    <property type="entry name" value="NAD(P)-binding Rossmann-like Domain"/>
    <property type="match status" value="1"/>
</dbReference>
<evidence type="ECO:0000256" key="2">
    <source>
        <dbReference type="ARBA" id="ARBA00007637"/>
    </source>
</evidence>
<name>A0ABS7X413_9GAMM</name>
<organism evidence="4 5">
    <name type="scientific">Rheinheimera maricola</name>
    <dbReference type="NCBI Taxonomy" id="2793282"/>
    <lineage>
        <taxon>Bacteria</taxon>
        <taxon>Pseudomonadati</taxon>
        <taxon>Pseudomonadota</taxon>
        <taxon>Gammaproteobacteria</taxon>
        <taxon>Chromatiales</taxon>
        <taxon>Chromatiaceae</taxon>
        <taxon>Rheinheimera</taxon>
    </lineage>
</organism>
<dbReference type="InterPro" id="IPR001509">
    <property type="entry name" value="Epimerase_deHydtase"/>
</dbReference>
<evidence type="ECO:0000256" key="1">
    <source>
        <dbReference type="ARBA" id="ARBA00005125"/>
    </source>
</evidence>
<evidence type="ECO:0000259" key="3">
    <source>
        <dbReference type="Pfam" id="PF01370"/>
    </source>
</evidence>
<feature type="domain" description="NAD-dependent epimerase/dehydratase" evidence="3">
    <location>
        <begin position="9"/>
        <end position="229"/>
    </location>
</feature>
<dbReference type="SUPFAM" id="SSF51735">
    <property type="entry name" value="NAD(P)-binding Rossmann-fold domains"/>
    <property type="match status" value="1"/>
</dbReference>
<dbReference type="EMBL" id="JAERPS020000001">
    <property type="protein sequence ID" value="MBZ9610298.1"/>
    <property type="molecule type" value="Genomic_DNA"/>
</dbReference>
<dbReference type="Pfam" id="PF01370">
    <property type="entry name" value="Epimerase"/>
    <property type="match status" value="1"/>
</dbReference>
<comment type="caution">
    <text evidence="4">The sequence shown here is derived from an EMBL/GenBank/DDBJ whole genome shotgun (WGS) entry which is preliminary data.</text>
</comment>
<dbReference type="PANTHER" id="PTHR43000">
    <property type="entry name" value="DTDP-D-GLUCOSE 4,6-DEHYDRATASE-RELATED"/>
    <property type="match status" value="1"/>
</dbReference>
<proteinExistence type="inferred from homology"/>
<dbReference type="InterPro" id="IPR036291">
    <property type="entry name" value="NAD(P)-bd_dom_sf"/>
</dbReference>
<evidence type="ECO:0000313" key="4">
    <source>
        <dbReference type="EMBL" id="MBZ9610298.1"/>
    </source>
</evidence>
<keyword evidence="5" id="KW-1185">Reference proteome</keyword>
<protein>
    <submittedName>
        <fullName evidence="4">NAD-dependent epimerase/dehydratase family protein</fullName>
    </submittedName>
</protein>
<sequence length="317" mass="34021">MSSSNPKSVLITGTTGLVGRSLMQQLAGQCTLYSMGRSKPEADIVHIDAHFGDNQHWLEAVEQILPQVEVVVHCAARVHVMQDSASNPLQQFTAVNTDATLALAKAAASAGVKRFIFISSIKVNGEYTLAGVPFTAADKVAPTDPYAHSKWQAERGLLQLGQHTEMEIVIIRPPLVYGPGVKANFRALAAAVKRGYPLPFGAIDNKRSLVALQNLVSLIQCCLTHPAASGQTLLVSDGIDLSSAELVRLMAAAQGVKARVWPVPGWLLQSAATLFGKAEQYRRVVGSLQLDITATCNRLNWSPPLTPEQAITKALEN</sequence>
<gene>
    <name evidence="4" type="ORF">I4W93_001685</name>
</gene>
<dbReference type="RefSeq" id="WP_205310162.1">
    <property type="nucleotide sequence ID" value="NZ_JAERPS020000001.1"/>
</dbReference>
<accession>A0ABS7X413</accession>
<comment type="similarity">
    <text evidence="2">Belongs to the NAD(P)-dependent epimerase/dehydratase family.</text>
</comment>
<comment type="pathway">
    <text evidence="1">Bacterial outer membrane biogenesis; LPS O-antigen biosynthesis.</text>
</comment>
<evidence type="ECO:0000313" key="5">
    <source>
        <dbReference type="Proteomes" id="UP000663814"/>
    </source>
</evidence>
<dbReference type="Proteomes" id="UP000663814">
    <property type="component" value="Unassembled WGS sequence"/>
</dbReference>
<reference evidence="4 5" key="1">
    <citation type="submission" date="2021-08" db="EMBL/GenBank/DDBJ databases">
        <title>Rheinheimera aquimaris sp. nov., isolated from seawater of the East Sea in Korea.</title>
        <authorList>
            <person name="Kim K.H."/>
            <person name="Wenting R."/>
            <person name="Kim K.R."/>
            <person name="Jeon C.O."/>
        </authorList>
    </citation>
    <scope>NUCLEOTIDE SEQUENCE [LARGE SCALE GENOMIC DNA]</scope>
    <source>
        <strain evidence="4 5">MA-13</strain>
    </source>
</reference>